<keyword evidence="1 4" id="KW-0132">Cell division</keyword>
<comment type="function">
    <text evidence="4">Involved in cell division and chromosome segregation.</text>
</comment>
<name>A0A9D9I1P4_9FIRM</name>
<dbReference type="GO" id="GO:0003677">
    <property type="term" value="F:DNA binding"/>
    <property type="evidence" value="ECO:0007669"/>
    <property type="project" value="UniProtKB-UniRule"/>
</dbReference>
<evidence type="ECO:0000313" key="9">
    <source>
        <dbReference type="Proteomes" id="UP000823618"/>
    </source>
</evidence>
<dbReference type="InterPro" id="IPR003802">
    <property type="entry name" value="Sporulation_regulator_WhiA"/>
</dbReference>
<dbReference type="Pfam" id="PF02650">
    <property type="entry name" value="HTH_WhiA"/>
    <property type="match status" value="1"/>
</dbReference>
<feature type="domain" description="Sporulation regulator WhiA C-terminal" evidence="5">
    <location>
        <begin position="226"/>
        <end position="309"/>
    </location>
</feature>
<proteinExistence type="inferred from homology"/>
<dbReference type="InterPro" id="IPR027434">
    <property type="entry name" value="Homing_endonucl"/>
</dbReference>
<accession>A0A9D9I1P4</accession>
<dbReference type="PANTHER" id="PTHR37307:SF1">
    <property type="entry name" value="CELL DIVISION PROTEIN WHIA-RELATED"/>
    <property type="match status" value="1"/>
</dbReference>
<sequence>MSFSSEVKEEIARIISPARHCQIAEIAAIISLCGRVQISEFDTYKLLIQTENAGVARKYYSLLKKAFQITASIIIKRNLYLKKSHTYLVKIDDHEQAVKVLQAIKLMDPYGQIQEEFSQITHFVLQRDCCKRAFIRGAFLASGSISDPEKNYHFEIVCTNEEKAKQLQEIMNTFHLDAKIVLRKKYYVVYIKEGARLVDILNVMEAHVALMKLENVRILKDMRNSVNRRVNCETANINKTVSAAMKQVEDIKYIQDTIGFSELSEGLAEIAKLRLSQPEATLKELGSMLNPPVGKSGVNHRLRKLSNIADDLRASQES</sequence>
<dbReference type="Pfam" id="PF10298">
    <property type="entry name" value="WhiA_N"/>
    <property type="match status" value="1"/>
</dbReference>
<gene>
    <name evidence="4 8" type="primary">whiA</name>
    <name evidence="8" type="ORF">IAC13_09880</name>
</gene>
<dbReference type="AlphaFoldDB" id="A0A9D9I1P4"/>
<dbReference type="Gene3D" id="3.10.28.10">
    <property type="entry name" value="Homing endonucleases"/>
    <property type="match status" value="1"/>
</dbReference>
<evidence type="ECO:0000256" key="4">
    <source>
        <dbReference type="HAMAP-Rule" id="MF_01420"/>
    </source>
</evidence>
<dbReference type="InterPro" id="IPR018478">
    <property type="entry name" value="Sporu_reg_WhiA_N_dom"/>
</dbReference>
<dbReference type="GO" id="GO:0043937">
    <property type="term" value="P:regulation of sporulation"/>
    <property type="evidence" value="ECO:0007669"/>
    <property type="project" value="InterPro"/>
</dbReference>
<feature type="domain" description="Sporulation transcription regulator WhiA N-terminal" evidence="6">
    <location>
        <begin position="19"/>
        <end position="106"/>
    </location>
</feature>
<dbReference type="SUPFAM" id="SSF55608">
    <property type="entry name" value="Homing endonucleases"/>
    <property type="match status" value="1"/>
</dbReference>
<protein>
    <recommendedName>
        <fullName evidence="4">Probable cell division protein WhiA</fullName>
    </recommendedName>
</protein>
<reference evidence="8" key="1">
    <citation type="submission" date="2020-10" db="EMBL/GenBank/DDBJ databases">
        <authorList>
            <person name="Gilroy R."/>
        </authorList>
    </citation>
    <scope>NUCLEOTIDE SEQUENCE</scope>
    <source>
        <strain evidence="8">E3-2379</strain>
    </source>
</reference>
<organism evidence="8 9">
    <name type="scientific">Candidatus Scybalomonas excrementavium</name>
    <dbReference type="NCBI Taxonomy" id="2840943"/>
    <lineage>
        <taxon>Bacteria</taxon>
        <taxon>Bacillati</taxon>
        <taxon>Bacillota</taxon>
        <taxon>Clostridia</taxon>
        <taxon>Lachnospirales</taxon>
        <taxon>Lachnospiraceae</taxon>
        <taxon>Lachnospiraceae incertae sedis</taxon>
        <taxon>Candidatus Scybalomonas</taxon>
    </lineage>
</organism>
<reference evidence="8" key="2">
    <citation type="journal article" date="2021" name="PeerJ">
        <title>Extensive microbial diversity within the chicken gut microbiome revealed by metagenomics and culture.</title>
        <authorList>
            <person name="Gilroy R."/>
            <person name="Ravi A."/>
            <person name="Getino M."/>
            <person name="Pursley I."/>
            <person name="Horton D.L."/>
            <person name="Alikhan N.F."/>
            <person name="Baker D."/>
            <person name="Gharbi K."/>
            <person name="Hall N."/>
            <person name="Watson M."/>
            <person name="Adriaenssens E.M."/>
            <person name="Foster-Nyarko E."/>
            <person name="Jarju S."/>
            <person name="Secka A."/>
            <person name="Antonio M."/>
            <person name="Oren A."/>
            <person name="Chaudhuri R.R."/>
            <person name="La Ragione R."/>
            <person name="Hildebrand F."/>
            <person name="Pallen M.J."/>
        </authorList>
    </citation>
    <scope>NUCLEOTIDE SEQUENCE</scope>
    <source>
        <strain evidence="8">E3-2379</strain>
    </source>
</reference>
<dbReference type="InterPro" id="IPR023054">
    <property type="entry name" value="Sporulation_regulator_WhiA_C"/>
</dbReference>
<comment type="caution">
    <text evidence="8">The sequence shown here is derived from an EMBL/GenBank/DDBJ whole genome shotgun (WGS) entry which is preliminary data.</text>
</comment>
<evidence type="ECO:0000256" key="3">
    <source>
        <dbReference type="ARBA" id="ARBA00023306"/>
    </source>
</evidence>
<evidence type="ECO:0000256" key="2">
    <source>
        <dbReference type="ARBA" id="ARBA00023125"/>
    </source>
</evidence>
<dbReference type="Proteomes" id="UP000823618">
    <property type="component" value="Unassembled WGS sequence"/>
</dbReference>
<evidence type="ECO:0000259" key="7">
    <source>
        <dbReference type="Pfam" id="PF14527"/>
    </source>
</evidence>
<keyword evidence="2 4" id="KW-0238">DNA-binding</keyword>
<comment type="similarity">
    <text evidence="4">Belongs to the WhiA family.</text>
</comment>
<dbReference type="PANTHER" id="PTHR37307">
    <property type="entry name" value="CELL DIVISION PROTEIN WHIA-RELATED"/>
    <property type="match status" value="1"/>
</dbReference>
<evidence type="ECO:0000259" key="6">
    <source>
        <dbReference type="Pfam" id="PF10298"/>
    </source>
</evidence>
<dbReference type="GO" id="GO:0051301">
    <property type="term" value="P:cell division"/>
    <property type="evidence" value="ECO:0007669"/>
    <property type="project" value="UniProtKB-UniRule"/>
</dbReference>
<keyword evidence="3 4" id="KW-0131">Cell cycle</keyword>
<feature type="domain" description="WhiA LAGLIDADG-like" evidence="7">
    <location>
        <begin position="132"/>
        <end position="223"/>
    </location>
</feature>
<dbReference type="NCBIfam" id="TIGR00647">
    <property type="entry name" value="DNA_bind_WhiA"/>
    <property type="match status" value="1"/>
</dbReference>
<evidence type="ECO:0000313" key="8">
    <source>
        <dbReference type="EMBL" id="MBO8464228.1"/>
    </source>
</evidence>
<dbReference type="EMBL" id="JADIML010000281">
    <property type="protein sequence ID" value="MBO8464228.1"/>
    <property type="molecule type" value="Genomic_DNA"/>
</dbReference>
<dbReference type="InterPro" id="IPR039518">
    <property type="entry name" value="WhiA_LAGLIDADG_dom"/>
</dbReference>
<evidence type="ECO:0000259" key="5">
    <source>
        <dbReference type="Pfam" id="PF02650"/>
    </source>
</evidence>
<evidence type="ECO:0000256" key="1">
    <source>
        <dbReference type="ARBA" id="ARBA00022618"/>
    </source>
</evidence>
<dbReference type="HAMAP" id="MF_01420">
    <property type="entry name" value="HTH_type_WhiA"/>
    <property type="match status" value="1"/>
</dbReference>
<dbReference type="Pfam" id="PF14527">
    <property type="entry name" value="LAGLIDADG_WhiA"/>
    <property type="match status" value="1"/>
</dbReference>